<comment type="caution">
    <text evidence="2">The sequence shown here is derived from an EMBL/GenBank/DDBJ whole genome shotgun (WGS) entry which is preliminary data.</text>
</comment>
<dbReference type="EMBL" id="CM029044">
    <property type="protein sequence ID" value="KAG2604213.1"/>
    <property type="molecule type" value="Genomic_DNA"/>
</dbReference>
<feature type="compositionally biased region" description="Gly residues" evidence="1">
    <location>
        <begin position="159"/>
        <end position="171"/>
    </location>
</feature>
<proteinExistence type="predicted"/>
<dbReference type="Proteomes" id="UP000823388">
    <property type="component" value="Chromosome 4N"/>
</dbReference>
<reference evidence="2" key="1">
    <citation type="submission" date="2020-05" db="EMBL/GenBank/DDBJ databases">
        <title>WGS assembly of Panicum virgatum.</title>
        <authorList>
            <person name="Lovell J.T."/>
            <person name="Jenkins J."/>
            <person name="Shu S."/>
            <person name="Juenger T.E."/>
            <person name="Schmutz J."/>
        </authorList>
    </citation>
    <scope>NUCLEOTIDE SEQUENCE</scope>
    <source>
        <strain evidence="2">AP13</strain>
    </source>
</reference>
<dbReference type="AlphaFoldDB" id="A0A8T0T4K4"/>
<sequence>MLASVAVPPADRHASAIRRFPPGCGRRTNATARLTPRYPLQATAAAAPEPPLPNPSLACAANTTAPPQPTRTRPAAAGPGRGVGSGGKAAAAVTARCVSAVRRYPSGCGRDVAAPKPPASVSEGQGESGVGKTTAVLCNSYAEARPCDREEFNSNGGMQNEGGGDAGAHQGVGGKPWVVTGLMAVPFLPWAQYGSRSQRLPAERLNLL</sequence>
<name>A0A8T0T4K4_PANVG</name>
<accession>A0A8T0T4K4</accession>
<keyword evidence="3" id="KW-1185">Reference proteome</keyword>
<evidence type="ECO:0000313" key="3">
    <source>
        <dbReference type="Proteomes" id="UP000823388"/>
    </source>
</evidence>
<feature type="compositionally biased region" description="Low complexity" evidence="1">
    <location>
        <begin position="55"/>
        <end position="78"/>
    </location>
</feature>
<evidence type="ECO:0000256" key="1">
    <source>
        <dbReference type="SAM" id="MobiDB-lite"/>
    </source>
</evidence>
<feature type="region of interest" description="Disordered" evidence="1">
    <location>
        <begin position="149"/>
        <end position="171"/>
    </location>
</feature>
<protein>
    <submittedName>
        <fullName evidence="2">Uncharacterized protein</fullName>
    </submittedName>
</protein>
<organism evidence="2 3">
    <name type="scientific">Panicum virgatum</name>
    <name type="common">Blackwell switchgrass</name>
    <dbReference type="NCBI Taxonomy" id="38727"/>
    <lineage>
        <taxon>Eukaryota</taxon>
        <taxon>Viridiplantae</taxon>
        <taxon>Streptophyta</taxon>
        <taxon>Embryophyta</taxon>
        <taxon>Tracheophyta</taxon>
        <taxon>Spermatophyta</taxon>
        <taxon>Magnoliopsida</taxon>
        <taxon>Liliopsida</taxon>
        <taxon>Poales</taxon>
        <taxon>Poaceae</taxon>
        <taxon>PACMAD clade</taxon>
        <taxon>Panicoideae</taxon>
        <taxon>Panicodae</taxon>
        <taxon>Paniceae</taxon>
        <taxon>Panicinae</taxon>
        <taxon>Panicum</taxon>
        <taxon>Panicum sect. Hiantes</taxon>
    </lineage>
</organism>
<feature type="region of interest" description="Disordered" evidence="1">
    <location>
        <begin position="109"/>
        <end position="129"/>
    </location>
</feature>
<gene>
    <name evidence="2" type="ORF">PVAP13_4NG053500</name>
</gene>
<feature type="region of interest" description="Disordered" evidence="1">
    <location>
        <begin position="1"/>
        <end position="87"/>
    </location>
</feature>
<evidence type="ECO:0000313" key="2">
    <source>
        <dbReference type="EMBL" id="KAG2604213.1"/>
    </source>
</evidence>